<dbReference type="OrthoDB" id="550630at2759"/>
<dbReference type="STRING" id="1157962.A0A250X595"/>
<evidence type="ECO:0000256" key="2">
    <source>
        <dbReference type="SAM" id="Phobius"/>
    </source>
</evidence>
<comment type="caution">
    <text evidence="3">The sequence shown here is derived from an EMBL/GenBank/DDBJ whole genome shotgun (WGS) entry which is preliminary data.</text>
</comment>
<keyword evidence="2" id="KW-0812">Transmembrane</keyword>
<dbReference type="Proteomes" id="UP000232323">
    <property type="component" value="Unassembled WGS sequence"/>
</dbReference>
<dbReference type="AlphaFoldDB" id="A0A250X595"/>
<keyword evidence="4" id="KW-1185">Reference proteome</keyword>
<proteinExistence type="predicted"/>
<evidence type="ECO:0000313" key="3">
    <source>
        <dbReference type="EMBL" id="GAX78243.1"/>
    </source>
</evidence>
<gene>
    <name evidence="3" type="ORF">CEUSTIGMA_g5685.t1</name>
</gene>
<dbReference type="EMBL" id="BEGY01000031">
    <property type="protein sequence ID" value="GAX78243.1"/>
    <property type="molecule type" value="Genomic_DNA"/>
</dbReference>
<feature type="transmembrane region" description="Helical" evidence="2">
    <location>
        <begin position="317"/>
        <end position="339"/>
    </location>
</feature>
<keyword evidence="2" id="KW-0472">Membrane</keyword>
<evidence type="ECO:0000256" key="1">
    <source>
        <dbReference type="SAM" id="Coils"/>
    </source>
</evidence>
<organism evidence="3 4">
    <name type="scientific">Chlamydomonas eustigma</name>
    <dbReference type="NCBI Taxonomy" id="1157962"/>
    <lineage>
        <taxon>Eukaryota</taxon>
        <taxon>Viridiplantae</taxon>
        <taxon>Chlorophyta</taxon>
        <taxon>core chlorophytes</taxon>
        <taxon>Chlorophyceae</taxon>
        <taxon>CS clade</taxon>
        <taxon>Chlamydomonadales</taxon>
        <taxon>Chlamydomonadaceae</taxon>
        <taxon>Chlamydomonas</taxon>
    </lineage>
</organism>
<feature type="transmembrane region" description="Helical" evidence="2">
    <location>
        <begin position="247"/>
        <end position="267"/>
    </location>
</feature>
<evidence type="ECO:0000313" key="4">
    <source>
        <dbReference type="Proteomes" id="UP000232323"/>
    </source>
</evidence>
<feature type="transmembrane region" description="Helical" evidence="2">
    <location>
        <begin position="221"/>
        <end position="241"/>
    </location>
</feature>
<feature type="coiled-coil region" evidence="1">
    <location>
        <begin position="136"/>
        <end position="208"/>
    </location>
</feature>
<keyword evidence="2" id="KW-1133">Transmembrane helix</keyword>
<accession>A0A250X595</accession>
<reference evidence="3 4" key="1">
    <citation type="submission" date="2017-08" db="EMBL/GenBank/DDBJ databases">
        <title>Acidophilic green algal genome provides insights into adaptation to an acidic environment.</title>
        <authorList>
            <person name="Hirooka S."/>
            <person name="Hirose Y."/>
            <person name="Kanesaki Y."/>
            <person name="Higuchi S."/>
            <person name="Fujiwara T."/>
            <person name="Onuma R."/>
            <person name="Era A."/>
            <person name="Ohbayashi R."/>
            <person name="Uzuka A."/>
            <person name="Nozaki H."/>
            <person name="Yoshikawa H."/>
            <person name="Miyagishima S.Y."/>
        </authorList>
    </citation>
    <scope>NUCLEOTIDE SEQUENCE [LARGE SCALE GENOMIC DNA]</scope>
    <source>
        <strain evidence="3 4">NIES-2499</strain>
    </source>
</reference>
<keyword evidence="1" id="KW-0175">Coiled coil</keyword>
<dbReference type="PANTHER" id="PTHR36383:SF1">
    <property type="entry name" value="PROTEIN, PUTATIVE-RELATED"/>
    <property type="match status" value="1"/>
</dbReference>
<protein>
    <submittedName>
        <fullName evidence="3">Uncharacterized protein</fullName>
    </submittedName>
</protein>
<dbReference type="PANTHER" id="PTHR36383">
    <property type="entry name" value="OS09G0529350 PROTEIN"/>
    <property type="match status" value="1"/>
</dbReference>
<sequence length="350" mass="37344">MKKLGKCGQDNASNRAALMSRLKSMDLKLSGHVNETSCRKSTQHLMCKNPAYLSLSTRNVNLLYRCNSISYVALLRKKNAAGTVYCAKDVSGHSSMEPPGLLPDASNLKDLARQMIEEDPEMQQLLQKYREAMMVVDRAKSASEQLDQEFAQLSKDSDVAERQEAALQKLKASQVMADAEVAAAEKLLQAAEIENARAQLLKDELSNQAKADAGRVESGKAAACAVVGGSLGLLPFVSLYGGDIQQLSTLLGIAAAVASCALFGVTYRYTVGTSPNNTDLKGGVVAAFGLVRAASAADVFQHLSPEDPFTMEVVGPAALYAGQSVLMFAFAAIAIEAAFRQGLIQRVDSS</sequence>
<name>A0A250X595_9CHLO</name>